<dbReference type="Proteomes" id="UP000694044">
    <property type="component" value="Unassembled WGS sequence"/>
</dbReference>
<dbReference type="InterPro" id="IPR052613">
    <property type="entry name" value="LicD_transferase"/>
</dbReference>
<organism evidence="2 3">
    <name type="scientific">Phytophthora pseudosyringae</name>
    <dbReference type="NCBI Taxonomy" id="221518"/>
    <lineage>
        <taxon>Eukaryota</taxon>
        <taxon>Sar</taxon>
        <taxon>Stramenopiles</taxon>
        <taxon>Oomycota</taxon>
        <taxon>Peronosporomycetes</taxon>
        <taxon>Peronosporales</taxon>
        <taxon>Peronosporaceae</taxon>
        <taxon>Phytophthora</taxon>
    </lineage>
</organism>
<keyword evidence="1" id="KW-0472">Membrane</keyword>
<sequence length="564" mass="62927">MKATVAVLPAGFVAEDQRPGHGVNAVFPTASSKCLLPDKRQWSKPRAKLMAFFAFFVAVGAFSLTAEMQLLPRWASFEVQCSPATLTIGSIINYHSAKRFDTMMKEMKTPDPPTFRNDHKELCSDHHSKERRSQYCLPITSQNDPIFCAGANSIDLFVRQSPLTLCRASVMHLLLSDVFEELQANSHVNFIAEDELVNVTSINYDGNITIGGALDVALQRKGYHLFHDNSDWRVCVAPTHPLAANLYNPEQAIQDKYNGLFLELVPRQENFTAEAASIGAARTKEIPESMAPTTSKTMTEAPTIAKNGCTPNMVNISAGGSSDKFTSMLKSSGPLAPPRFHGEHEVLCDSEHRKRRAFGYCLPISGRNETPRCANADRMDILLRQSPGKQCLASVLHMLLKDVYEELKAVEFAPILTFGTLLGAVRDGGIIPFTEDVDIAYDGEIVDGGDLDDRLWRKGYHLFEFSVWRVCVAPTHPLASQLYDPALRIVDDFTIPYVDLYAMEQQFGMSWSMQELKARRLPNDRVVPFSHVSINGEQFDTVHDPNFLLRSEYGADFMTPKPRN</sequence>
<comment type="caution">
    <text evidence="2">The sequence shown here is derived from an EMBL/GenBank/DDBJ whole genome shotgun (WGS) entry which is preliminary data.</text>
</comment>
<evidence type="ECO:0008006" key="4">
    <source>
        <dbReference type="Google" id="ProtNLM"/>
    </source>
</evidence>
<dbReference type="OrthoDB" id="444255at2759"/>
<feature type="transmembrane region" description="Helical" evidence="1">
    <location>
        <begin position="49"/>
        <end position="71"/>
    </location>
</feature>
<keyword evidence="3" id="KW-1185">Reference proteome</keyword>
<evidence type="ECO:0000313" key="3">
    <source>
        <dbReference type="Proteomes" id="UP000694044"/>
    </source>
</evidence>
<keyword evidence="1" id="KW-1133">Transmembrane helix</keyword>
<name>A0A8T1VQK6_9STRA</name>
<evidence type="ECO:0000313" key="2">
    <source>
        <dbReference type="EMBL" id="KAG7383652.1"/>
    </source>
</evidence>
<proteinExistence type="predicted"/>
<keyword evidence="1" id="KW-0812">Transmembrane</keyword>
<accession>A0A8T1VQK6</accession>
<gene>
    <name evidence="2" type="ORF">PHYPSEUDO_003456</name>
</gene>
<dbReference type="PANTHER" id="PTHR13627:SF33">
    <property type="entry name" value="LICD FAMILY PROTEIN"/>
    <property type="match status" value="1"/>
</dbReference>
<dbReference type="PANTHER" id="PTHR13627">
    <property type="entry name" value="FUKUTIN RELATED PROTEIN"/>
    <property type="match status" value="1"/>
</dbReference>
<dbReference type="EMBL" id="JAGDFM010000170">
    <property type="protein sequence ID" value="KAG7383652.1"/>
    <property type="molecule type" value="Genomic_DNA"/>
</dbReference>
<protein>
    <recommendedName>
        <fullName evidence="4">LicD family</fullName>
    </recommendedName>
</protein>
<dbReference type="AlphaFoldDB" id="A0A8T1VQK6"/>
<reference evidence="2" key="1">
    <citation type="submission" date="2021-02" db="EMBL/GenBank/DDBJ databases">
        <authorList>
            <person name="Palmer J.M."/>
        </authorList>
    </citation>
    <scope>NUCLEOTIDE SEQUENCE</scope>
    <source>
        <strain evidence="2">SCRP734</strain>
    </source>
</reference>
<evidence type="ECO:0000256" key="1">
    <source>
        <dbReference type="SAM" id="Phobius"/>
    </source>
</evidence>